<keyword evidence="3" id="KW-1185">Reference proteome</keyword>
<organism evidence="2 3">
    <name type="scientific">Bordetella genomosp. 12</name>
    <dbReference type="NCBI Taxonomy" id="463035"/>
    <lineage>
        <taxon>Bacteria</taxon>
        <taxon>Pseudomonadati</taxon>
        <taxon>Pseudomonadota</taxon>
        <taxon>Betaproteobacteria</taxon>
        <taxon>Burkholderiales</taxon>
        <taxon>Alcaligenaceae</taxon>
        <taxon>Bordetella</taxon>
    </lineage>
</organism>
<name>A0A261VLP8_9BORD</name>
<reference evidence="3" key="1">
    <citation type="submission" date="2017-05" db="EMBL/GenBank/DDBJ databases">
        <title>Complete and WGS of Bordetella genogroups.</title>
        <authorList>
            <person name="Spilker T."/>
            <person name="Lipuma J."/>
        </authorList>
    </citation>
    <scope>NUCLEOTIDE SEQUENCE [LARGE SCALE GENOMIC DNA]</scope>
    <source>
        <strain evidence="3">AU6712</strain>
    </source>
</reference>
<dbReference type="InterPro" id="IPR009656">
    <property type="entry name" value="PHB_depo_C"/>
</dbReference>
<dbReference type="InterPro" id="IPR029058">
    <property type="entry name" value="AB_hydrolase_fold"/>
</dbReference>
<dbReference type="PANTHER" id="PTHR36837">
    <property type="entry name" value="POLY(3-HYDROXYALKANOATE) POLYMERASE SUBUNIT PHAC"/>
    <property type="match status" value="1"/>
</dbReference>
<dbReference type="Pfam" id="PF06850">
    <property type="entry name" value="PHB_depo_C"/>
    <property type="match status" value="1"/>
</dbReference>
<protein>
    <submittedName>
        <fullName evidence="2">Polyhydroxyalkanoate depolymerase</fullName>
    </submittedName>
</protein>
<dbReference type="NCBIfam" id="TIGR01849">
    <property type="entry name" value="PHB_depoly_PhaZ"/>
    <property type="match status" value="1"/>
</dbReference>
<dbReference type="Proteomes" id="UP000216429">
    <property type="component" value="Unassembled WGS sequence"/>
</dbReference>
<evidence type="ECO:0000313" key="3">
    <source>
        <dbReference type="Proteomes" id="UP000216429"/>
    </source>
</evidence>
<sequence>MLYELHEMQRAFLRPLAAFTDASSQLFSSPYSPLAYTPLSRQLAASCELIHRIGKEYQKPAWGLDSTTIDGRAVKVMEAVALDKPFCRLVHFQRDLRRTSARKDPRVLVVAPLSGHHATLLRDTVRALLPAHDVYVADWVDARMVPLSAGPFHLDDYVRYVQDFIRHLGPDLHVISVCQPTVPVLAAISLMAADGEAVQPRSMVMMGGPIDPRESPTQVNNLATTKPYSWFESQLIHAVPLNYPGAGRKVYPGFLQHAGFMAMNPDRHLKSHYDFYLDLLRGDDSDAAAHRRFYDEYNAVLDMPAEFYLDTIRMVFQEFRLPEGTWEIDGKQVRPQAIKKTALLTIEGELDDISGQGQTRAAIKLCSGIPAARKTHYTVQGAGHYGIFSGRRWREQVCPKIAEFIRQS</sequence>
<dbReference type="InterPro" id="IPR010915">
    <property type="entry name" value="PHB_depoly_PhaZ"/>
</dbReference>
<dbReference type="OrthoDB" id="9800634at2"/>
<comment type="caution">
    <text evidence="2">The sequence shown here is derived from an EMBL/GenBank/DDBJ whole genome shotgun (WGS) entry which is preliminary data.</text>
</comment>
<dbReference type="InterPro" id="IPR051321">
    <property type="entry name" value="PHA/PHB_synthase"/>
</dbReference>
<dbReference type="Gene3D" id="3.40.50.1820">
    <property type="entry name" value="alpha/beta hydrolase"/>
    <property type="match status" value="1"/>
</dbReference>
<dbReference type="PANTHER" id="PTHR36837:SF4">
    <property type="entry name" value="BLR0908 PROTEIN"/>
    <property type="match status" value="1"/>
</dbReference>
<evidence type="ECO:0000259" key="1">
    <source>
        <dbReference type="Pfam" id="PF06850"/>
    </source>
</evidence>
<dbReference type="SUPFAM" id="SSF53474">
    <property type="entry name" value="alpha/beta-Hydrolases"/>
    <property type="match status" value="1"/>
</dbReference>
<gene>
    <name evidence="2" type="ORF">CAL22_06270</name>
</gene>
<dbReference type="EMBL" id="NEVU01000002">
    <property type="protein sequence ID" value="OZI74103.1"/>
    <property type="molecule type" value="Genomic_DNA"/>
</dbReference>
<proteinExistence type="predicted"/>
<dbReference type="PIRSF" id="PIRSF020818">
    <property type="entry name" value="PHB_depoly_PhaZ"/>
    <property type="match status" value="1"/>
</dbReference>
<feature type="domain" description="PHB de-polymerase C-terminal" evidence="1">
    <location>
        <begin position="207"/>
        <end position="407"/>
    </location>
</feature>
<dbReference type="AlphaFoldDB" id="A0A261VLP8"/>
<dbReference type="RefSeq" id="WP_094811468.1">
    <property type="nucleotide sequence ID" value="NZ_NEVU01000002.1"/>
</dbReference>
<evidence type="ECO:0000313" key="2">
    <source>
        <dbReference type="EMBL" id="OZI74103.1"/>
    </source>
</evidence>
<accession>A0A261VLP8</accession>